<evidence type="ECO:0000313" key="7">
    <source>
        <dbReference type="EMBL" id="KAJ8750177.1"/>
    </source>
</evidence>
<keyword evidence="2 5" id="KW-0812">Transmembrane</keyword>
<accession>A0AAV8SDA5</accession>
<dbReference type="InterPro" id="IPR004864">
    <property type="entry name" value="LEA_2"/>
</dbReference>
<organism evidence="7 8">
    <name type="scientific">Erythroxylum novogranatense</name>
    <dbReference type="NCBI Taxonomy" id="1862640"/>
    <lineage>
        <taxon>Eukaryota</taxon>
        <taxon>Viridiplantae</taxon>
        <taxon>Streptophyta</taxon>
        <taxon>Embryophyta</taxon>
        <taxon>Tracheophyta</taxon>
        <taxon>Spermatophyta</taxon>
        <taxon>Magnoliopsida</taxon>
        <taxon>eudicotyledons</taxon>
        <taxon>Gunneridae</taxon>
        <taxon>Pentapetalae</taxon>
        <taxon>rosids</taxon>
        <taxon>fabids</taxon>
        <taxon>Malpighiales</taxon>
        <taxon>Erythroxylaceae</taxon>
        <taxon>Erythroxylum</taxon>
    </lineage>
</organism>
<feature type="domain" description="Late embryogenesis abundant protein LEA-2 subgroup" evidence="6">
    <location>
        <begin position="72"/>
        <end position="174"/>
    </location>
</feature>
<dbReference type="PANTHER" id="PTHR31415:SF166">
    <property type="entry name" value="LATE EMBRYOGENESIS ABUNDANT (LEA) HYDROXYPROLINE-RICH GLYCOPROTEIN FAMILY"/>
    <property type="match status" value="1"/>
</dbReference>
<dbReference type="InterPro" id="IPR044839">
    <property type="entry name" value="NDR1-like"/>
</dbReference>
<keyword evidence="4 5" id="KW-0472">Membrane</keyword>
<evidence type="ECO:0000256" key="5">
    <source>
        <dbReference type="SAM" id="Phobius"/>
    </source>
</evidence>
<sequence>MAYGHYHDYRRKKLYRRILIGVGAIVVLVVFAIFLVWIILRPTKPEFVLQDTTLNALNLSQASFLTTSMQITISIRNPNERIGIYYEQVDIYASYRNQQITEATELPPGIYMGHKEITVWSPFLNGNVPISQYLAAVMSEDFNAGIVLVNIKVSARLKWKVGTWMSGNYHLIVNCPAYFTSSKRDGFPFLVGIKYQFIRSCSVEV</sequence>
<dbReference type="GO" id="GO:0005886">
    <property type="term" value="C:plasma membrane"/>
    <property type="evidence" value="ECO:0007669"/>
    <property type="project" value="TreeGrafter"/>
</dbReference>
<dbReference type="Proteomes" id="UP001159364">
    <property type="component" value="Linkage Group LG11"/>
</dbReference>
<dbReference type="EMBL" id="JAIWQS010000011">
    <property type="protein sequence ID" value="KAJ8750177.1"/>
    <property type="molecule type" value="Genomic_DNA"/>
</dbReference>
<reference evidence="7 8" key="1">
    <citation type="submission" date="2021-09" db="EMBL/GenBank/DDBJ databases">
        <title>Genomic insights and catalytic innovation underlie evolution of tropane alkaloids biosynthesis.</title>
        <authorList>
            <person name="Wang Y.-J."/>
            <person name="Tian T."/>
            <person name="Huang J.-P."/>
            <person name="Huang S.-X."/>
        </authorList>
    </citation>
    <scope>NUCLEOTIDE SEQUENCE [LARGE SCALE GENOMIC DNA]</scope>
    <source>
        <strain evidence="7">KIB-2018</strain>
        <tissue evidence="7">Leaf</tissue>
    </source>
</reference>
<dbReference type="AlphaFoldDB" id="A0AAV8SDA5"/>
<evidence type="ECO:0000256" key="4">
    <source>
        <dbReference type="ARBA" id="ARBA00023136"/>
    </source>
</evidence>
<dbReference type="GO" id="GO:0009506">
    <property type="term" value="C:plasmodesma"/>
    <property type="evidence" value="ECO:0007669"/>
    <property type="project" value="TreeGrafter"/>
</dbReference>
<evidence type="ECO:0000256" key="2">
    <source>
        <dbReference type="ARBA" id="ARBA00022692"/>
    </source>
</evidence>
<evidence type="ECO:0000259" key="6">
    <source>
        <dbReference type="Pfam" id="PF03168"/>
    </source>
</evidence>
<proteinExistence type="predicted"/>
<evidence type="ECO:0000256" key="1">
    <source>
        <dbReference type="ARBA" id="ARBA00004167"/>
    </source>
</evidence>
<protein>
    <recommendedName>
        <fullName evidence="6">Late embryogenesis abundant protein LEA-2 subgroup domain-containing protein</fullName>
    </recommendedName>
</protein>
<feature type="transmembrane region" description="Helical" evidence="5">
    <location>
        <begin position="18"/>
        <end position="40"/>
    </location>
</feature>
<evidence type="ECO:0000313" key="8">
    <source>
        <dbReference type="Proteomes" id="UP001159364"/>
    </source>
</evidence>
<keyword evidence="3 5" id="KW-1133">Transmembrane helix</keyword>
<gene>
    <name evidence="7" type="ORF">K2173_014092</name>
</gene>
<dbReference type="GO" id="GO:0098542">
    <property type="term" value="P:defense response to other organism"/>
    <property type="evidence" value="ECO:0007669"/>
    <property type="project" value="InterPro"/>
</dbReference>
<comment type="subcellular location">
    <subcellularLocation>
        <location evidence="1">Membrane</location>
        <topology evidence="1">Single-pass membrane protein</topology>
    </subcellularLocation>
</comment>
<evidence type="ECO:0000256" key="3">
    <source>
        <dbReference type="ARBA" id="ARBA00022989"/>
    </source>
</evidence>
<name>A0AAV8SDA5_9ROSI</name>
<dbReference type="Pfam" id="PF03168">
    <property type="entry name" value="LEA_2"/>
    <property type="match status" value="1"/>
</dbReference>
<dbReference type="PANTHER" id="PTHR31415">
    <property type="entry name" value="OS05G0367900 PROTEIN"/>
    <property type="match status" value="1"/>
</dbReference>
<keyword evidence="8" id="KW-1185">Reference proteome</keyword>
<comment type="caution">
    <text evidence="7">The sequence shown here is derived from an EMBL/GenBank/DDBJ whole genome shotgun (WGS) entry which is preliminary data.</text>
</comment>